<dbReference type="GO" id="GO:0016407">
    <property type="term" value="F:acetyltransferase activity"/>
    <property type="evidence" value="ECO:0007669"/>
    <property type="project" value="InterPro"/>
</dbReference>
<dbReference type="InterPro" id="IPR053710">
    <property type="entry name" value="Arylamine_NAT_domain_sf"/>
</dbReference>
<dbReference type="Proteomes" id="UP000311382">
    <property type="component" value="Unassembled WGS sequence"/>
</dbReference>
<dbReference type="AlphaFoldDB" id="A0A5C5FUT2"/>
<dbReference type="Pfam" id="PF00797">
    <property type="entry name" value="Acetyltransf_2"/>
    <property type="match status" value="1"/>
</dbReference>
<accession>A0A5C5FUT2</accession>
<dbReference type="Gene3D" id="3.30.2140.20">
    <property type="match status" value="1"/>
</dbReference>
<evidence type="ECO:0000313" key="2">
    <source>
        <dbReference type="EMBL" id="TNY20510.1"/>
    </source>
</evidence>
<keyword evidence="3" id="KW-1185">Reference proteome</keyword>
<sequence length="349" mass="39258">MASKNGDTQTTFASPEASGKLCRTDAAAYLDRVGLPHSLLDQPPSLDLLRQLQSSHILAVPFESLSLHVKDWHDDDAEILLGGGEIVGLGDKAFNRIVHLRRGGFCFSINSTFAALLRYWGFRVSECAARVYSHQRKDPQDAGWSWEPTSHQISIVDWEGSGSRWFVDVGFGSAQCAYPIELKDGASQTSIPAADYYELHRTDRLPGASVDLQPDLPPYWTVYRRNASSTGSTYLSPVYSFQLASVPFVDFRVLNTYQFASTHARFRTFLVATILRRNGERRTLQYMDGMEDPQREGRRAAKLYTTTAVVEGKREDEKAVEWVEMRVGAVRKVLQREFGMLFPPEYSGN</sequence>
<dbReference type="PANTHER" id="PTHR11786:SF0">
    <property type="entry name" value="ARYLAMINE N-ACETYLTRANSFERASE 4-RELATED"/>
    <property type="match status" value="1"/>
</dbReference>
<dbReference type="OrthoDB" id="10260017at2759"/>
<dbReference type="SUPFAM" id="SSF54001">
    <property type="entry name" value="Cysteine proteinases"/>
    <property type="match status" value="1"/>
</dbReference>
<dbReference type="InterPro" id="IPR001447">
    <property type="entry name" value="Arylamine_N-AcTrfase"/>
</dbReference>
<organism evidence="2 3">
    <name type="scientific">Rhodotorula diobovata</name>
    <dbReference type="NCBI Taxonomy" id="5288"/>
    <lineage>
        <taxon>Eukaryota</taxon>
        <taxon>Fungi</taxon>
        <taxon>Dikarya</taxon>
        <taxon>Basidiomycota</taxon>
        <taxon>Pucciniomycotina</taxon>
        <taxon>Microbotryomycetes</taxon>
        <taxon>Sporidiobolales</taxon>
        <taxon>Sporidiobolaceae</taxon>
        <taxon>Rhodotorula</taxon>
    </lineage>
</organism>
<gene>
    <name evidence="2" type="ORF">DMC30DRAFT_416923</name>
</gene>
<dbReference type="InterPro" id="IPR038765">
    <property type="entry name" value="Papain-like_cys_pep_sf"/>
</dbReference>
<dbReference type="STRING" id="5288.A0A5C5FUT2"/>
<protein>
    <submittedName>
        <fullName evidence="2">Arylamine N-acetyltransferase 1</fullName>
    </submittedName>
</protein>
<dbReference type="EMBL" id="SOZI01000065">
    <property type="protein sequence ID" value="TNY20510.1"/>
    <property type="molecule type" value="Genomic_DNA"/>
</dbReference>
<name>A0A5C5FUT2_9BASI</name>
<keyword evidence="2" id="KW-0808">Transferase</keyword>
<dbReference type="PANTHER" id="PTHR11786">
    <property type="entry name" value="N-HYDROXYARYLAMINE O-ACETYLTRANSFERASE"/>
    <property type="match status" value="1"/>
</dbReference>
<evidence type="ECO:0000256" key="1">
    <source>
        <dbReference type="ARBA" id="ARBA00006547"/>
    </source>
</evidence>
<comment type="similarity">
    <text evidence="1">Belongs to the arylamine N-acetyltransferase family.</text>
</comment>
<proteinExistence type="inferred from homology"/>
<reference evidence="2 3" key="1">
    <citation type="submission" date="2019-03" db="EMBL/GenBank/DDBJ databases">
        <title>Rhodosporidium diobovatum UCD-FST 08-225 genome sequencing, assembly, and annotation.</title>
        <authorList>
            <person name="Fakankun I.U."/>
            <person name="Fristensky B."/>
            <person name="Levin D.B."/>
        </authorList>
    </citation>
    <scope>NUCLEOTIDE SEQUENCE [LARGE SCALE GENOMIC DNA]</scope>
    <source>
        <strain evidence="2 3">UCD-FST 08-225</strain>
    </source>
</reference>
<comment type="caution">
    <text evidence="2">The sequence shown here is derived from an EMBL/GenBank/DDBJ whole genome shotgun (WGS) entry which is preliminary data.</text>
</comment>
<evidence type="ECO:0000313" key="3">
    <source>
        <dbReference type="Proteomes" id="UP000311382"/>
    </source>
</evidence>